<evidence type="ECO:0000313" key="2">
    <source>
        <dbReference type="EMBL" id="QCA28869.1"/>
    </source>
</evidence>
<dbReference type="Proteomes" id="UP000296883">
    <property type="component" value="Chromosome"/>
</dbReference>
<dbReference type="Proteomes" id="UP000297725">
    <property type="component" value="Unassembled WGS sequence"/>
</dbReference>
<organism evidence="3 5">
    <name type="scientific">Vagococcus xieshaowenii</name>
    <dbReference type="NCBI Taxonomy" id="2562451"/>
    <lineage>
        <taxon>Bacteria</taxon>
        <taxon>Bacillati</taxon>
        <taxon>Bacillota</taxon>
        <taxon>Bacilli</taxon>
        <taxon>Lactobacillales</taxon>
        <taxon>Enterococcaceae</taxon>
        <taxon>Vagococcus</taxon>
    </lineage>
</organism>
<protein>
    <recommendedName>
        <fullName evidence="1">Amidase domain-containing protein</fullName>
    </recommendedName>
</protein>
<dbReference type="Gene3D" id="3.90.1300.10">
    <property type="entry name" value="Amidase signature (AS) domain"/>
    <property type="match status" value="1"/>
</dbReference>
<gene>
    <name evidence="3" type="ORF">E4031_00250</name>
    <name evidence="2" type="ORF">E4Z98_05880</name>
</gene>
<dbReference type="RefSeq" id="WP_135253320.1">
    <property type="nucleotide sequence ID" value="NZ_CP038865.1"/>
</dbReference>
<evidence type="ECO:0000313" key="5">
    <source>
        <dbReference type="Proteomes" id="UP000297725"/>
    </source>
</evidence>
<dbReference type="Pfam" id="PF01425">
    <property type="entry name" value="Amidase"/>
    <property type="match status" value="1"/>
</dbReference>
<dbReference type="AlphaFoldDB" id="A0AAJ5EG30"/>
<dbReference type="EMBL" id="CP038865">
    <property type="protein sequence ID" value="QCA28869.1"/>
    <property type="molecule type" value="Genomic_DNA"/>
</dbReference>
<reference evidence="3 5" key="1">
    <citation type="submission" date="2019-03" db="EMBL/GenBank/DDBJ databases">
        <title>Vagococcus sp. was isolated fron gut of Carduelis flavirostris.</title>
        <authorList>
            <person name="Ge Y."/>
        </authorList>
    </citation>
    <scope>NUCLEOTIDE SEQUENCE [LARGE SCALE GENOMIC DNA]</scope>
    <source>
        <strain evidence="3 5">CF-210</strain>
    </source>
</reference>
<feature type="domain" description="Amidase" evidence="1">
    <location>
        <begin position="94"/>
        <end position="141"/>
    </location>
</feature>
<evidence type="ECO:0000259" key="1">
    <source>
        <dbReference type="Pfam" id="PF01425"/>
    </source>
</evidence>
<sequence>MKRRNNRIKEYAKKTFVAISNPYKSVIKTYPNSIDNISDSNGYYFGTKNVSLISNDLIKKMETLNYFHHTVDKASHSGRAIDIDLKNPITGKPMTGSSSGTAINVFLRINDVGVGTDGGGSVLAPAMSLNLFGFIHPTIGKDPSFLYEKKISTDGIVFAPSIGLISRELFHIEKLVSGLLEIESFQSKLHNSITVLMDEQLDEKFMQKSNYKIEKKNMNNKYKYSRKDLIEELDSYLSDYDIVISKEGPVDLNGLGDTIYGHFDNETKEKQKLANKGYIRVANMLNVIVLTVPTNELSTGYVIMAKNNIENIQKIFEIANKFQINEDGLIESYFGNLKNYFERGI</sequence>
<dbReference type="InterPro" id="IPR023631">
    <property type="entry name" value="Amidase_dom"/>
</dbReference>
<accession>A0AAJ5EG30</accession>
<dbReference type="SUPFAM" id="SSF75304">
    <property type="entry name" value="Amidase signature (AS) enzymes"/>
    <property type="match status" value="1"/>
</dbReference>
<keyword evidence="4" id="KW-1185">Reference proteome</keyword>
<dbReference type="InterPro" id="IPR036928">
    <property type="entry name" value="AS_sf"/>
</dbReference>
<evidence type="ECO:0000313" key="3">
    <source>
        <dbReference type="EMBL" id="TFZ43286.1"/>
    </source>
</evidence>
<name>A0AAJ5EG30_9ENTE</name>
<evidence type="ECO:0000313" key="4">
    <source>
        <dbReference type="Proteomes" id="UP000296883"/>
    </source>
</evidence>
<reference evidence="2 4" key="2">
    <citation type="journal article" date="2020" name="Int. J. Syst. Evol. Microbiol.">
        <title>Vagococcus xieshaowenii sp. nov., isolated from snow finch (Montifringilla taczanowskii) cloacal content.</title>
        <authorList>
            <person name="Ge Y."/>
            <person name="Yang J."/>
            <person name="Lai X.H."/>
            <person name="Zhang G."/>
            <person name="Jin D."/>
            <person name="Lu S."/>
            <person name="Wang B."/>
            <person name="Huang Y."/>
            <person name="Huang Y."/>
            <person name="Ren Z."/>
            <person name="Zhang X."/>
            <person name="Xu J."/>
        </authorList>
    </citation>
    <scope>NUCLEOTIDE SEQUENCE [LARGE SCALE GENOMIC DNA]</scope>
    <source>
        <strain evidence="4">personal::cf-49</strain>
        <strain evidence="2">Personal::cf-49</strain>
    </source>
</reference>
<dbReference type="EMBL" id="SRHU01000002">
    <property type="protein sequence ID" value="TFZ43286.1"/>
    <property type="molecule type" value="Genomic_DNA"/>
</dbReference>
<proteinExistence type="predicted"/>